<reference evidence="1 2" key="1">
    <citation type="submission" date="2019-01" db="EMBL/GenBank/DDBJ databases">
        <title>Egibacter rhizosphaerae EGI 80759T.</title>
        <authorList>
            <person name="Chen D.-D."/>
            <person name="Tian Y."/>
            <person name="Jiao J.-Y."/>
            <person name="Zhang X.-T."/>
            <person name="Zhang Y.-G."/>
            <person name="Zhang Y."/>
            <person name="Xiao M."/>
            <person name="Shu W.-S."/>
            <person name="Li W.-J."/>
        </authorList>
    </citation>
    <scope>NUCLEOTIDE SEQUENCE [LARGE SCALE GENOMIC DNA]</scope>
    <source>
        <strain evidence="1 2">EGI 80759</strain>
    </source>
</reference>
<name>A0A411YIS3_9ACTN</name>
<evidence type="ECO:0000313" key="1">
    <source>
        <dbReference type="EMBL" id="QBI21168.1"/>
    </source>
</evidence>
<organism evidence="1 2">
    <name type="scientific">Egibacter rhizosphaerae</name>
    <dbReference type="NCBI Taxonomy" id="1670831"/>
    <lineage>
        <taxon>Bacteria</taxon>
        <taxon>Bacillati</taxon>
        <taxon>Actinomycetota</taxon>
        <taxon>Nitriliruptoria</taxon>
        <taxon>Egibacterales</taxon>
        <taxon>Egibacteraceae</taxon>
        <taxon>Egibacter</taxon>
    </lineage>
</organism>
<dbReference type="KEGG" id="erz:ER308_17380"/>
<evidence type="ECO:0000313" key="2">
    <source>
        <dbReference type="Proteomes" id="UP000291469"/>
    </source>
</evidence>
<sequence>MLSKLAGKVGFSGFETGSPAFDQRFRVHADDEAVVREVLHQEMIEFLLDEKLEGWDLVGGWLVATREGPWDSEELAPTADTVRRFMSLVPEHVWSARDSGASGDHGG</sequence>
<accession>A0A411YIS3</accession>
<dbReference type="Proteomes" id="UP000291469">
    <property type="component" value="Chromosome"/>
</dbReference>
<gene>
    <name evidence="1" type="ORF">ER308_17380</name>
</gene>
<keyword evidence="2" id="KW-1185">Reference proteome</keyword>
<dbReference type="RefSeq" id="WP_131156161.1">
    <property type="nucleotide sequence ID" value="NZ_CP036402.1"/>
</dbReference>
<protein>
    <submittedName>
        <fullName evidence="1">Uncharacterized protein</fullName>
    </submittedName>
</protein>
<dbReference type="AlphaFoldDB" id="A0A411YIS3"/>
<dbReference type="OrthoDB" id="3812641at2"/>
<proteinExistence type="predicted"/>
<dbReference type="EMBL" id="CP036402">
    <property type="protein sequence ID" value="QBI21168.1"/>
    <property type="molecule type" value="Genomic_DNA"/>
</dbReference>